<sequence>MRRRLILLIMVVCLCIPPLPGNAEESITVSAEAAALIEVETGRVLWEKDAFSEKRIASITKVMTAMVAIEQGELEDSVVISTNAAGTEGSSLYLQAGEKMTLEDLLYGLMLRSGNDSAVAIAEHIGGSVDGFVYLMNEKVQELGLTDTVFANPHGLDDHENHFSSAYDMAMIMQAAMEDDIFRTISATEVHRAPNQNENWERVWKNKNRLLTERYEYTTGGKTGYTERARRTLVTSAEKEGMELIAVTLNAPSDWDDHIRLFEYGFDTYDMYSLIQEGSLERTGSETFDHLEVRSSSNYPLTEDEYARVTPNIEWMNEGTLPFAGHLQFKLDGDIISELPLYYIEKTEEENEGLSWWERLKNRFGFGVTVHD</sequence>
<evidence type="ECO:0000256" key="6">
    <source>
        <dbReference type="ARBA" id="ARBA00023316"/>
    </source>
</evidence>
<name>A0A841PJT6_9BACL</name>
<evidence type="ECO:0000256" key="4">
    <source>
        <dbReference type="ARBA" id="ARBA00022960"/>
    </source>
</evidence>
<dbReference type="RefSeq" id="WP_184402922.1">
    <property type="nucleotide sequence ID" value="NZ_JACHHJ010000001.1"/>
</dbReference>
<dbReference type="Gene3D" id="2.30.140.30">
    <property type="match status" value="1"/>
</dbReference>
<dbReference type="InterPro" id="IPR012338">
    <property type="entry name" value="Beta-lactam/transpept-like"/>
</dbReference>
<dbReference type="Pfam" id="PF00768">
    <property type="entry name" value="Peptidase_S11"/>
    <property type="match status" value="1"/>
</dbReference>
<comment type="similarity">
    <text evidence="1 9">Belongs to the peptidase S11 family.</text>
</comment>
<dbReference type="Proteomes" id="UP000568839">
    <property type="component" value="Unassembled WGS sequence"/>
</dbReference>
<keyword evidence="6" id="KW-0961">Cell wall biogenesis/degradation</keyword>
<gene>
    <name evidence="12" type="ORF">HNR44_000938</name>
</gene>
<evidence type="ECO:0000259" key="11">
    <source>
        <dbReference type="Pfam" id="PF00768"/>
    </source>
</evidence>
<organism evidence="12 13">
    <name type="scientific">Geomicrobium halophilum</name>
    <dbReference type="NCBI Taxonomy" id="549000"/>
    <lineage>
        <taxon>Bacteria</taxon>
        <taxon>Bacillati</taxon>
        <taxon>Bacillota</taxon>
        <taxon>Bacilli</taxon>
        <taxon>Bacillales</taxon>
        <taxon>Geomicrobium</taxon>
    </lineage>
</organism>
<dbReference type="SUPFAM" id="SSF56601">
    <property type="entry name" value="beta-lactamase/transpeptidase-like"/>
    <property type="match status" value="1"/>
</dbReference>
<keyword evidence="5" id="KW-0573">Peptidoglycan synthesis</keyword>
<evidence type="ECO:0000256" key="10">
    <source>
        <dbReference type="SAM" id="SignalP"/>
    </source>
</evidence>
<evidence type="ECO:0000256" key="8">
    <source>
        <dbReference type="PIRSR" id="PIRSR618044-2"/>
    </source>
</evidence>
<dbReference type="GO" id="GO:0006508">
    <property type="term" value="P:proteolysis"/>
    <property type="evidence" value="ECO:0007669"/>
    <property type="project" value="InterPro"/>
</dbReference>
<reference evidence="12 13" key="1">
    <citation type="submission" date="2020-08" db="EMBL/GenBank/DDBJ databases">
        <title>Genomic Encyclopedia of Type Strains, Phase IV (KMG-IV): sequencing the most valuable type-strain genomes for metagenomic binning, comparative biology and taxonomic classification.</title>
        <authorList>
            <person name="Goeker M."/>
        </authorList>
    </citation>
    <scope>NUCLEOTIDE SEQUENCE [LARGE SCALE GENOMIC DNA]</scope>
    <source>
        <strain evidence="12 13">DSM 21769</strain>
    </source>
</reference>
<proteinExistence type="inferred from homology"/>
<feature type="active site" description="Proton acceptor" evidence="7">
    <location>
        <position position="61"/>
    </location>
</feature>
<feature type="binding site" evidence="8">
    <location>
        <position position="222"/>
    </location>
    <ligand>
        <name>substrate</name>
    </ligand>
</feature>
<evidence type="ECO:0000256" key="2">
    <source>
        <dbReference type="ARBA" id="ARBA00022729"/>
    </source>
</evidence>
<comment type="caution">
    <text evidence="12">The sequence shown here is derived from an EMBL/GenBank/DDBJ whole genome shotgun (WGS) entry which is preliminary data.</text>
</comment>
<dbReference type="GO" id="GO:0009252">
    <property type="term" value="P:peptidoglycan biosynthetic process"/>
    <property type="evidence" value="ECO:0007669"/>
    <property type="project" value="UniProtKB-KW"/>
</dbReference>
<feature type="signal peptide" evidence="10">
    <location>
        <begin position="1"/>
        <end position="23"/>
    </location>
</feature>
<feature type="active site" evidence="7">
    <location>
        <position position="113"/>
    </location>
</feature>
<protein>
    <submittedName>
        <fullName evidence="12">D-alanyl-D-alanine carboxypeptidase</fullName>
        <ecNumber evidence="12">3.4.16.4</ecNumber>
    </submittedName>
</protein>
<feature type="active site" description="Acyl-ester intermediate" evidence="7">
    <location>
        <position position="58"/>
    </location>
</feature>
<keyword evidence="12" id="KW-0645">Protease</keyword>
<dbReference type="InterPro" id="IPR018044">
    <property type="entry name" value="Peptidase_S11"/>
</dbReference>
<evidence type="ECO:0000256" key="9">
    <source>
        <dbReference type="RuleBase" id="RU004016"/>
    </source>
</evidence>
<keyword evidence="2 10" id="KW-0732">Signal</keyword>
<dbReference type="EC" id="3.4.16.4" evidence="12"/>
<dbReference type="GO" id="GO:0071555">
    <property type="term" value="P:cell wall organization"/>
    <property type="evidence" value="ECO:0007669"/>
    <property type="project" value="UniProtKB-KW"/>
</dbReference>
<evidence type="ECO:0000256" key="3">
    <source>
        <dbReference type="ARBA" id="ARBA00022801"/>
    </source>
</evidence>
<keyword evidence="3 12" id="KW-0378">Hydrolase</keyword>
<dbReference type="PRINTS" id="PR00725">
    <property type="entry name" value="DADACBPTASE1"/>
</dbReference>
<dbReference type="PANTHER" id="PTHR21581:SF33">
    <property type="entry name" value="D-ALANYL-D-ALANINE CARBOXYPEPTIDASE DACB"/>
    <property type="match status" value="1"/>
</dbReference>
<evidence type="ECO:0000256" key="5">
    <source>
        <dbReference type="ARBA" id="ARBA00022984"/>
    </source>
</evidence>
<dbReference type="Gene3D" id="3.40.710.10">
    <property type="entry name" value="DD-peptidase/beta-lactamase superfamily"/>
    <property type="match status" value="1"/>
</dbReference>
<dbReference type="GO" id="GO:0009002">
    <property type="term" value="F:serine-type D-Ala-D-Ala carboxypeptidase activity"/>
    <property type="evidence" value="ECO:0007669"/>
    <property type="project" value="UniProtKB-EC"/>
</dbReference>
<evidence type="ECO:0000256" key="1">
    <source>
        <dbReference type="ARBA" id="ARBA00007164"/>
    </source>
</evidence>
<dbReference type="AlphaFoldDB" id="A0A841PJT6"/>
<evidence type="ECO:0000313" key="12">
    <source>
        <dbReference type="EMBL" id="MBB6448989.1"/>
    </source>
</evidence>
<feature type="chain" id="PRO_5032497937" evidence="10">
    <location>
        <begin position="24"/>
        <end position="372"/>
    </location>
</feature>
<feature type="domain" description="Peptidase S11 D-alanyl-D-alanine carboxypeptidase A N-terminal" evidence="11">
    <location>
        <begin position="24"/>
        <end position="252"/>
    </location>
</feature>
<accession>A0A841PJT6</accession>
<dbReference type="InterPro" id="IPR001967">
    <property type="entry name" value="Peptidase_S11_N"/>
</dbReference>
<keyword evidence="4" id="KW-0133">Cell shape</keyword>
<evidence type="ECO:0000313" key="13">
    <source>
        <dbReference type="Proteomes" id="UP000568839"/>
    </source>
</evidence>
<dbReference type="PANTHER" id="PTHR21581">
    <property type="entry name" value="D-ALANYL-D-ALANINE CARBOXYPEPTIDASE"/>
    <property type="match status" value="1"/>
</dbReference>
<keyword evidence="13" id="KW-1185">Reference proteome</keyword>
<evidence type="ECO:0000256" key="7">
    <source>
        <dbReference type="PIRSR" id="PIRSR618044-1"/>
    </source>
</evidence>
<dbReference type="GO" id="GO:0008360">
    <property type="term" value="P:regulation of cell shape"/>
    <property type="evidence" value="ECO:0007669"/>
    <property type="project" value="UniProtKB-KW"/>
</dbReference>
<dbReference type="EMBL" id="JACHHJ010000001">
    <property type="protein sequence ID" value="MBB6448989.1"/>
    <property type="molecule type" value="Genomic_DNA"/>
</dbReference>
<keyword evidence="12" id="KW-0121">Carboxypeptidase</keyword>